<proteinExistence type="predicted"/>
<dbReference type="InterPro" id="IPR022343">
    <property type="entry name" value="GCR1-cAMP_receptor"/>
</dbReference>
<feature type="transmembrane region" description="Helical" evidence="6">
    <location>
        <begin position="385"/>
        <end position="405"/>
    </location>
</feature>
<comment type="caution">
    <text evidence="8">The sequence shown here is derived from an EMBL/GenBank/DDBJ whole genome shotgun (WGS) entry which is preliminary data.</text>
</comment>
<organism evidence="8 9">
    <name type="scientific">Paraconiothyrium brasiliense</name>
    <dbReference type="NCBI Taxonomy" id="300254"/>
    <lineage>
        <taxon>Eukaryota</taxon>
        <taxon>Fungi</taxon>
        <taxon>Dikarya</taxon>
        <taxon>Ascomycota</taxon>
        <taxon>Pezizomycotina</taxon>
        <taxon>Dothideomycetes</taxon>
        <taxon>Pleosporomycetidae</taxon>
        <taxon>Pleosporales</taxon>
        <taxon>Massarineae</taxon>
        <taxon>Didymosphaeriaceae</taxon>
        <taxon>Paraconiothyrium</taxon>
    </lineage>
</organism>
<sequence>MVLNGREMLAIQASERTMSVLSIIGSLFIISTFLRWHYFRKPINRLVFYASFGNMLTNIATLISTSALPHQSAPYEALCEFQGLLIQWFMMADTLWVFSMALNVMLVFFRGYDSRRLLRLEKWYILFSYGGPGVIAIAYLIMNHHGSNKHKVYGPATIWCWVGQDLEWMRIAFFYAPIWVVVGATMCIYIATGRQIFKKRAELRSFTKIPDGELSNTLTNPFTAGDFRNIKVETEMKVETTYKTTSIDQDSLVAYPPSRGSFSSTKELSEPPADVSTPSPSLGPFDLRKGTERREDGPRTGYKATAFATIQAPDREVKHSQSFSINQRNPTKRRTAAAEANANAAAWGYFKVAFLMFAALFIVWVPSTVNRLQQFIDKEHSIFGLNLASALVLPLQGFWNSMIYISTTWPECKRALAETLDALSTRRTKRGQQPYAKKFNTSITNEVQGFGGAPIPLGPIKSGAESQRHLQSMSSAESVRAAAARSEP</sequence>
<keyword evidence="3 6" id="KW-1133">Transmembrane helix</keyword>
<feature type="region of interest" description="Disordered" evidence="5">
    <location>
        <begin position="254"/>
        <end position="299"/>
    </location>
</feature>
<evidence type="ECO:0000256" key="3">
    <source>
        <dbReference type="ARBA" id="ARBA00022989"/>
    </source>
</evidence>
<feature type="transmembrane region" description="Helical" evidence="6">
    <location>
        <begin position="123"/>
        <end position="142"/>
    </location>
</feature>
<evidence type="ECO:0000256" key="5">
    <source>
        <dbReference type="SAM" id="MobiDB-lite"/>
    </source>
</evidence>
<feature type="transmembrane region" description="Helical" evidence="6">
    <location>
        <begin position="342"/>
        <end position="365"/>
    </location>
</feature>
<dbReference type="InterPro" id="IPR017981">
    <property type="entry name" value="GPCR_2-like_7TM"/>
</dbReference>
<feature type="compositionally biased region" description="Basic and acidic residues" evidence="5">
    <location>
        <begin position="286"/>
        <end position="298"/>
    </location>
</feature>
<dbReference type="PRINTS" id="PR02001">
    <property type="entry name" value="GCR1CAMPR"/>
</dbReference>
<reference evidence="8 9" key="1">
    <citation type="submission" date="2024-02" db="EMBL/GenBank/DDBJ databases">
        <title>De novo assembly and annotation of 12 fungi associated with fruit tree decline syndrome in Ontario, Canada.</title>
        <authorList>
            <person name="Sulman M."/>
            <person name="Ellouze W."/>
            <person name="Ilyukhin E."/>
        </authorList>
    </citation>
    <scope>NUCLEOTIDE SEQUENCE [LARGE SCALE GENOMIC DNA]</scope>
    <source>
        <strain evidence="8 9">M42-189</strain>
    </source>
</reference>
<dbReference type="EMBL" id="JAKJXO020000001">
    <property type="protein sequence ID" value="KAL1612066.1"/>
    <property type="molecule type" value="Genomic_DNA"/>
</dbReference>
<evidence type="ECO:0000313" key="8">
    <source>
        <dbReference type="EMBL" id="KAL1612066.1"/>
    </source>
</evidence>
<comment type="subcellular location">
    <subcellularLocation>
        <location evidence="1">Membrane</location>
        <topology evidence="1">Multi-pass membrane protein</topology>
    </subcellularLocation>
</comment>
<dbReference type="PANTHER" id="PTHR23112:SF0">
    <property type="entry name" value="TRANSMEMBRANE PROTEIN 116"/>
    <property type="match status" value="1"/>
</dbReference>
<feature type="transmembrane region" description="Helical" evidence="6">
    <location>
        <begin position="20"/>
        <end position="39"/>
    </location>
</feature>
<gene>
    <name evidence="8" type="ORF">SLS60_000289</name>
</gene>
<dbReference type="Proteomes" id="UP001521785">
    <property type="component" value="Unassembled WGS sequence"/>
</dbReference>
<protein>
    <recommendedName>
        <fullName evidence="7">G-protein coupled receptors family 2 profile 2 domain-containing protein</fullName>
    </recommendedName>
</protein>
<dbReference type="Gene3D" id="1.20.1070.10">
    <property type="entry name" value="Rhodopsin 7-helix transmembrane proteins"/>
    <property type="match status" value="1"/>
</dbReference>
<feature type="transmembrane region" description="Helical" evidence="6">
    <location>
        <begin position="171"/>
        <end position="191"/>
    </location>
</feature>
<feature type="compositionally biased region" description="Low complexity" evidence="5">
    <location>
        <begin position="472"/>
        <end position="488"/>
    </location>
</feature>
<evidence type="ECO:0000259" key="7">
    <source>
        <dbReference type="PROSITE" id="PS50261"/>
    </source>
</evidence>
<dbReference type="Pfam" id="PF05462">
    <property type="entry name" value="Dicty_CAR"/>
    <property type="match status" value="1"/>
</dbReference>
<keyword evidence="9" id="KW-1185">Reference proteome</keyword>
<dbReference type="PROSITE" id="PS50261">
    <property type="entry name" value="G_PROTEIN_RECEP_F2_4"/>
    <property type="match status" value="1"/>
</dbReference>
<evidence type="ECO:0000256" key="6">
    <source>
        <dbReference type="SAM" id="Phobius"/>
    </source>
</evidence>
<feature type="domain" description="G-protein coupled receptors family 2 profile 2" evidence="7">
    <location>
        <begin position="8"/>
        <end position="200"/>
    </location>
</feature>
<keyword evidence="4 6" id="KW-0472">Membrane</keyword>
<accession>A0ABR3S5T8</accession>
<evidence type="ECO:0000256" key="4">
    <source>
        <dbReference type="ARBA" id="ARBA00023136"/>
    </source>
</evidence>
<keyword evidence="2 6" id="KW-0812">Transmembrane</keyword>
<dbReference type="PANTHER" id="PTHR23112">
    <property type="entry name" value="G PROTEIN-COUPLED RECEPTOR 157-RELATED"/>
    <property type="match status" value="1"/>
</dbReference>
<feature type="transmembrane region" description="Helical" evidence="6">
    <location>
        <begin position="46"/>
        <end position="68"/>
    </location>
</feature>
<feature type="transmembrane region" description="Helical" evidence="6">
    <location>
        <begin position="88"/>
        <end position="111"/>
    </location>
</feature>
<name>A0ABR3S5T8_9PLEO</name>
<evidence type="ECO:0000256" key="2">
    <source>
        <dbReference type="ARBA" id="ARBA00022692"/>
    </source>
</evidence>
<evidence type="ECO:0000313" key="9">
    <source>
        <dbReference type="Proteomes" id="UP001521785"/>
    </source>
</evidence>
<feature type="region of interest" description="Disordered" evidence="5">
    <location>
        <begin position="454"/>
        <end position="488"/>
    </location>
</feature>
<evidence type="ECO:0000256" key="1">
    <source>
        <dbReference type="ARBA" id="ARBA00004141"/>
    </source>
</evidence>
<dbReference type="SUPFAM" id="SSF81321">
    <property type="entry name" value="Family A G protein-coupled receptor-like"/>
    <property type="match status" value="1"/>
</dbReference>